<evidence type="ECO:0000256" key="11">
    <source>
        <dbReference type="ARBA" id="ARBA00023180"/>
    </source>
</evidence>
<evidence type="ECO:0000256" key="10">
    <source>
        <dbReference type="ARBA" id="ARBA00023136"/>
    </source>
</evidence>
<evidence type="ECO:0000259" key="16">
    <source>
        <dbReference type="PROSITE" id="PS50919"/>
    </source>
</evidence>
<dbReference type="FunFam" id="2.80.10.50:FF:000044">
    <property type="entry name" value="Dolichyl-phosphate-mannose-protein mannosyltransferase 4"/>
    <property type="match status" value="1"/>
</dbReference>
<feature type="domain" description="MIR" evidence="16">
    <location>
        <begin position="416"/>
        <end position="475"/>
    </location>
</feature>
<reference evidence="17" key="1">
    <citation type="submission" date="2023-03" db="EMBL/GenBank/DDBJ databases">
        <title>Near-Complete genome sequence of Lipomyces tetrasporous NRRL Y-64009, an oleaginous yeast capable of growing on lignocellulosic hydrolysates.</title>
        <authorList>
            <consortium name="Lawrence Berkeley National Laboratory"/>
            <person name="Jagtap S.S."/>
            <person name="Liu J.-J."/>
            <person name="Walukiewicz H.E."/>
            <person name="Pangilinan J."/>
            <person name="Lipzen A."/>
            <person name="Ahrendt S."/>
            <person name="Koriabine M."/>
            <person name="Cobaugh K."/>
            <person name="Salamov A."/>
            <person name="Yoshinaga Y."/>
            <person name="Ng V."/>
            <person name="Daum C."/>
            <person name="Grigoriev I.V."/>
            <person name="Slininger P.J."/>
            <person name="Dien B.S."/>
            <person name="Jin Y.-S."/>
            <person name="Rao C.V."/>
        </authorList>
    </citation>
    <scope>NUCLEOTIDE SEQUENCE</scope>
    <source>
        <strain evidence="17">NRRL Y-64009</strain>
    </source>
</reference>
<comment type="similarity">
    <text evidence="3 14">Belongs to the glycosyltransferase 39 family.</text>
</comment>
<proteinExistence type="inferred from homology"/>
<accession>A0AAD7VVS8</accession>
<feature type="domain" description="MIR" evidence="16">
    <location>
        <begin position="346"/>
        <end position="406"/>
    </location>
</feature>
<dbReference type="GO" id="GO:0005789">
    <property type="term" value="C:endoplasmic reticulum membrane"/>
    <property type="evidence" value="ECO:0007669"/>
    <property type="project" value="UniProtKB-SubCell"/>
</dbReference>
<feature type="domain" description="MIR" evidence="16">
    <location>
        <begin position="480"/>
        <end position="535"/>
    </location>
</feature>
<dbReference type="InterPro" id="IPR016093">
    <property type="entry name" value="MIR_motif"/>
</dbReference>
<dbReference type="Pfam" id="PF16192">
    <property type="entry name" value="PMT_4TMC"/>
    <property type="match status" value="1"/>
</dbReference>
<protein>
    <recommendedName>
        <fullName evidence="14">Dolichyl-phosphate-mannose--protein mannosyltransferase</fullName>
        <ecNumber evidence="14">2.4.1.109</ecNumber>
    </recommendedName>
</protein>
<feature type="transmembrane region" description="Helical" evidence="14">
    <location>
        <begin position="612"/>
        <end position="630"/>
    </location>
</feature>
<feature type="compositionally biased region" description="Low complexity" evidence="15">
    <location>
        <begin position="19"/>
        <end position="32"/>
    </location>
</feature>
<evidence type="ECO:0000256" key="14">
    <source>
        <dbReference type="RuleBase" id="RU367007"/>
    </source>
</evidence>
<dbReference type="EMBL" id="JARPMG010000002">
    <property type="protein sequence ID" value="KAJ8102520.1"/>
    <property type="molecule type" value="Genomic_DNA"/>
</dbReference>
<evidence type="ECO:0000256" key="1">
    <source>
        <dbReference type="ARBA" id="ARBA00004477"/>
    </source>
</evidence>
<comment type="function">
    <text evidence="14">Transfers mannose from Dol-P-mannose to Ser or Thr residues on proteins.</text>
</comment>
<dbReference type="EC" id="2.4.1.109" evidence="14"/>
<keyword evidence="5 14" id="KW-0808">Transferase</keyword>
<evidence type="ECO:0000256" key="8">
    <source>
        <dbReference type="ARBA" id="ARBA00022824"/>
    </source>
</evidence>
<evidence type="ECO:0000256" key="4">
    <source>
        <dbReference type="ARBA" id="ARBA00022676"/>
    </source>
</evidence>
<evidence type="ECO:0000256" key="7">
    <source>
        <dbReference type="ARBA" id="ARBA00022737"/>
    </source>
</evidence>
<dbReference type="InterPro" id="IPR036300">
    <property type="entry name" value="MIR_dom_sf"/>
</dbReference>
<evidence type="ECO:0000256" key="3">
    <source>
        <dbReference type="ARBA" id="ARBA00007222"/>
    </source>
</evidence>
<keyword evidence="7" id="KW-0677">Repeat</keyword>
<name>A0AAD7VVS8_9ASCO</name>
<keyword evidence="6 14" id="KW-0812">Transmembrane</keyword>
<keyword evidence="8 14" id="KW-0256">Endoplasmic reticulum</keyword>
<dbReference type="InterPro" id="IPR003342">
    <property type="entry name" value="ArnT-like_N"/>
</dbReference>
<dbReference type="Pfam" id="PF02366">
    <property type="entry name" value="PMT"/>
    <property type="match status" value="1"/>
</dbReference>
<evidence type="ECO:0000256" key="9">
    <source>
        <dbReference type="ARBA" id="ARBA00022989"/>
    </source>
</evidence>
<feature type="transmembrane region" description="Helical" evidence="14">
    <location>
        <begin position="155"/>
        <end position="174"/>
    </location>
</feature>
<evidence type="ECO:0000256" key="6">
    <source>
        <dbReference type="ARBA" id="ARBA00022692"/>
    </source>
</evidence>
<dbReference type="GO" id="GO:0004169">
    <property type="term" value="F:dolichyl-phosphate-mannose-protein mannosyltransferase activity"/>
    <property type="evidence" value="ECO:0007669"/>
    <property type="project" value="UniProtKB-UniRule"/>
</dbReference>
<dbReference type="RefSeq" id="XP_056045970.1">
    <property type="nucleotide sequence ID" value="XM_056185363.1"/>
</dbReference>
<comment type="caution">
    <text evidence="17">The sequence shown here is derived from an EMBL/GenBank/DDBJ whole genome shotgun (WGS) entry which is preliminary data.</text>
</comment>
<keyword evidence="18" id="KW-1185">Reference proteome</keyword>
<feature type="transmembrane region" description="Helical" evidence="14">
    <location>
        <begin position="180"/>
        <end position="198"/>
    </location>
</feature>
<feature type="transmembrane region" description="Helical" evidence="14">
    <location>
        <begin position="745"/>
        <end position="765"/>
    </location>
</feature>
<keyword evidence="10 14" id="KW-0472">Membrane</keyword>
<feature type="region of interest" description="Disordered" evidence="15">
    <location>
        <begin position="1"/>
        <end position="42"/>
    </location>
</feature>
<evidence type="ECO:0000313" key="17">
    <source>
        <dbReference type="EMBL" id="KAJ8102520.1"/>
    </source>
</evidence>
<comment type="catalytic activity">
    <reaction evidence="12 14">
        <text>a di-trans,poly-cis-dolichyl beta-D-mannosyl phosphate + L-threonyl-[protein] = 3-O-(alpha-D-mannosyl)-L-threonyl-[protein] + a di-trans,poly-cis-dolichyl phosphate + H(+)</text>
        <dbReference type="Rhea" id="RHEA:53396"/>
        <dbReference type="Rhea" id="RHEA-COMP:11060"/>
        <dbReference type="Rhea" id="RHEA-COMP:13547"/>
        <dbReference type="Rhea" id="RHEA-COMP:19498"/>
        <dbReference type="Rhea" id="RHEA-COMP:19501"/>
        <dbReference type="ChEBI" id="CHEBI:15378"/>
        <dbReference type="ChEBI" id="CHEBI:30013"/>
        <dbReference type="ChEBI" id="CHEBI:57683"/>
        <dbReference type="ChEBI" id="CHEBI:58211"/>
        <dbReference type="ChEBI" id="CHEBI:137323"/>
        <dbReference type="EC" id="2.4.1.109"/>
    </reaction>
</comment>
<organism evidence="17 18">
    <name type="scientific">Lipomyces tetrasporus</name>
    <dbReference type="NCBI Taxonomy" id="54092"/>
    <lineage>
        <taxon>Eukaryota</taxon>
        <taxon>Fungi</taxon>
        <taxon>Dikarya</taxon>
        <taxon>Ascomycota</taxon>
        <taxon>Saccharomycotina</taxon>
        <taxon>Lipomycetes</taxon>
        <taxon>Lipomycetales</taxon>
        <taxon>Lipomycetaceae</taxon>
        <taxon>Lipomyces</taxon>
    </lineage>
</organism>
<evidence type="ECO:0000256" key="5">
    <source>
        <dbReference type="ARBA" id="ARBA00022679"/>
    </source>
</evidence>
<dbReference type="InterPro" id="IPR027005">
    <property type="entry name" value="PMT-like"/>
</dbReference>
<feature type="transmembrane region" description="Helical" evidence="14">
    <location>
        <begin position="238"/>
        <end position="254"/>
    </location>
</feature>
<dbReference type="SUPFAM" id="SSF82109">
    <property type="entry name" value="MIR domain"/>
    <property type="match status" value="1"/>
</dbReference>
<gene>
    <name evidence="17" type="ORF">POJ06DRAFT_205746</name>
</gene>
<dbReference type="Proteomes" id="UP001217417">
    <property type="component" value="Unassembled WGS sequence"/>
</dbReference>
<evidence type="ECO:0000313" key="18">
    <source>
        <dbReference type="Proteomes" id="UP001217417"/>
    </source>
</evidence>
<feature type="transmembrane region" description="Helical" evidence="14">
    <location>
        <begin position="298"/>
        <end position="319"/>
    </location>
</feature>
<dbReference type="PANTHER" id="PTHR10050">
    <property type="entry name" value="DOLICHYL-PHOSPHATE-MANNOSE--PROTEIN MANNOSYLTRANSFERASE"/>
    <property type="match status" value="1"/>
</dbReference>
<dbReference type="Pfam" id="PF02815">
    <property type="entry name" value="MIR"/>
    <property type="match status" value="1"/>
</dbReference>
<feature type="transmembrane region" description="Helical" evidence="14">
    <location>
        <begin position="205"/>
        <end position="226"/>
    </location>
</feature>
<dbReference type="GeneID" id="80880529"/>
<dbReference type="AlphaFoldDB" id="A0AAD7VVS8"/>
<comment type="subcellular location">
    <subcellularLocation>
        <location evidence="1 14">Endoplasmic reticulum membrane</location>
        <topology evidence="1 14">Multi-pass membrane protein</topology>
    </subcellularLocation>
</comment>
<feature type="transmembrane region" description="Helical" evidence="14">
    <location>
        <begin position="650"/>
        <end position="668"/>
    </location>
</feature>
<feature type="transmembrane region" description="Helical" evidence="14">
    <location>
        <begin position="123"/>
        <end position="143"/>
    </location>
</feature>
<feature type="transmembrane region" description="Helical" evidence="14">
    <location>
        <begin position="680"/>
        <end position="699"/>
    </location>
</feature>
<keyword evidence="11" id="KW-0325">Glycoprotein</keyword>
<evidence type="ECO:0000256" key="15">
    <source>
        <dbReference type="SAM" id="MobiDB-lite"/>
    </source>
</evidence>
<dbReference type="PANTHER" id="PTHR10050:SF51">
    <property type="entry name" value="PROTEIN O-MANNOSYL-TRANSFERASE 1"/>
    <property type="match status" value="1"/>
</dbReference>
<comment type="catalytic activity">
    <reaction evidence="13 14">
        <text>a di-trans,poly-cis-dolichyl beta-D-mannosyl phosphate + L-seryl-[protein] = 3-O-(alpha-D-mannosyl)-L-seryl-[protein] + a di-trans,poly-cis-dolichyl phosphate + H(+)</text>
        <dbReference type="Rhea" id="RHEA:17377"/>
        <dbReference type="Rhea" id="RHEA-COMP:9863"/>
        <dbReference type="Rhea" id="RHEA-COMP:13546"/>
        <dbReference type="Rhea" id="RHEA-COMP:19498"/>
        <dbReference type="Rhea" id="RHEA-COMP:19501"/>
        <dbReference type="ChEBI" id="CHEBI:15378"/>
        <dbReference type="ChEBI" id="CHEBI:29999"/>
        <dbReference type="ChEBI" id="CHEBI:57683"/>
        <dbReference type="ChEBI" id="CHEBI:58211"/>
        <dbReference type="ChEBI" id="CHEBI:137321"/>
        <dbReference type="EC" id="2.4.1.109"/>
    </reaction>
</comment>
<dbReference type="PROSITE" id="PS50919">
    <property type="entry name" value="MIR"/>
    <property type="match status" value="3"/>
</dbReference>
<sequence length="794" mass="89771">MAPKAPTPEKGGKKTKQQSSASAGPVSSAPAPDTSTVKAEEVDDSSGPIYLVAKPLTPAEARREEIYYNVALFVITILSFFTRFYMLFHPDQVVFDEVHFGKFASYYLQGTYFFDVHPPFGKLLFALVGWLVGYDGAFLFDNIGDGYTHNKVPYLAYRALPALLGSLTVPVVFLTMKHSGYSLAACLVSAALVLFDNGHITQTRLILLDATLIFSMSCALYSYVKFMRYRNSPFSQKWWQWLLLTGLALACTISTKYVGAFTFFTIGLAVIIDLWNLLDIDNGLSLKQFAQHFFARAFALIAMPFMIYLFFFQVHFWVLNKSGPGDDFMSPEFQETLGDNELALLAKPINYYDTIAIKHKDTGAYLHSHSDRYPLRYDDGRISSQGQQVTGYPHKDANNNWVILPAAGFPENDRLGHPVNGGDIVQLYHVVTGTYLLTHDVASPYYPTNQEFTTVSPEDAAGPRHNDTLFEIRLSNGKKEQFRTKGGLFKLIHFPTKVAMWTHTKPLPDWAYRQQEVNGNKNAQQLSNTWLVDEIVDLKDDRMKVEKKKVKQLPFMKKWLELQIAMFRHNNALTSSHPYASLPPEWPFMLRGVSFWTQNDTRSQIYLVGNPLGWWFATSCLAVLSGVFVADQLTRRRRYYVLAENVRTRLYNSAGFFLLAWAAHYFPFYIMGRQLFLHHYLPAHLTSALVAGALLDFFYGNPGVFPVAYQAAAAASTKAAAKKGQVVESVVHRLQPPTMYPPSSLISYAVSGVIIGLIFGVYWFFKPFTYGDPGLSVPEVLMRKWMNFDLHFAK</sequence>
<evidence type="ECO:0000256" key="13">
    <source>
        <dbReference type="ARBA" id="ARBA00045102"/>
    </source>
</evidence>
<dbReference type="SMART" id="SM00472">
    <property type="entry name" value="MIR"/>
    <property type="match status" value="3"/>
</dbReference>
<dbReference type="Gene3D" id="2.80.10.50">
    <property type="match status" value="1"/>
</dbReference>
<dbReference type="CDD" id="cd23285">
    <property type="entry name" value="beta-trefoil_MIR_PMT4-like"/>
    <property type="match status" value="1"/>
</dbReference>
<keyword evidence="9 14" id="KW-1133">Transmembrane helix</keyword>
<keyword evidence="4 14" id="KW-0328">Glycosyltransferase</keyword>
<evidence type="ECO:0000256" key="2">
    <source>
        <dbReference type="ARBA" id="ARBA00004922"/>
    </source>
</evidence>
<dbReference type="InterPro" id="IPR032421">
    <property type="entry name" value="PMT_4TMC"/>
</dbReference>
<evidence type="ECO:0000256" key="12">
    <source>
        <dbReference type="ARBA" id="ARBA00045085"/>
    </source>
</evidence>
<feature type="transmembrane region" description="Helical" evidence="14">
    <location>
        <begin position="66"/>
        <end position="88"/>
    </location>
</feature>
<comment type="pathway">
    <text evidence="2 14">Protein modification; protein glycosylation.</text>
</comment>